<dbReference type="EnsemblPlants" id="AUR62018338-RA">
    <property type="protein sequence ID" value="AUR62018338-RA:cds"/>
    <property type="gene ID" value="AUR62018338"/>
</dbReference>
<evidence type="ECO:0008006" key="13">
    <source>
        <dbReference type="Google" id="ProtNLM"/>
    </source>
</evidence>
<dbReference type="GO" id="GO:0003723">
    <property type="term" value="F:RNA binding"/>
    <property type="evidence" value="ECO:0007669"/>
    <property type="project" value="UniProtKB-UniRule"/>
</dbReference>
<evidence type="ECO:0000256" key="3">
    <source>
        <dbReference type="ARBA" id="ARBA00022833"/>
    </source>
</evidence>
<evidence type="ECO:0000256" key="4">
    <source>
        <dbReference type="ARBA" id="ARBA00022884"/>
    </source>
</evidence>
<dbReference type="PANTHER" id="PTHR24009">
    <property type="entry name" value="RNA-BINDING (RRM/RBD/RNP MOTIFS)"/>
    <property type="match status" value="1"/>
</dbReference>
<evidence type="ECO:0000259" key="10">
    <source>
        <dbReference type="PROSITE" id="PS50103"/>
    </source>
</evidence>
<keyword evidence="12" id="KW-1185">Reference proteome</keyword>
<keyword evidence="1 7" id="KW-0479">Metal-binding</keyword>
<evidence type="ECO:0000256" key="6">
    <source>
        <dbReference type="PROSITE-ProRule" id="PRU00176"/>
    </source>
</evidence>
<reference evidence="11" key="1">
    <citation type="journal article" date="2017" name="Nature">
        <title>The genome of Chenopodium quinoa.</title>
        <authorList>
            <person name="Jarvis D.E."/>
            <person name="Ho Y.S."/>
            <person name="Lightfoot D.J."/>
            <person name="Schmoeckel S.M."/>
            <person name="Li B."/>
            <person name="Borm T.J.A."/>
            <person name="Ohyanagi H."/>
            <person name="Mineta K."/>
            <person name="Michell C.T."/>
            <person name="Saber N."/>
            <person name="Kharbatia N.M."/>
            <person name="Rupper R.R."/>
            <person name="Sharp A.R."/>
            <person name="Dally N."/>
            <person name="Boughton B.A."/>
            <person name="Woo Y.H."/>
            <person name="Gao G."/>
            <person name="Schijlen E.G.W.M."/>
            <person name="Guo X."/>
            <person name="Momin A.A."/>
            <person name="Negrao S."/>
            <person name="Al-Babili S."/>
            <person name="Gehring C."/>
            <person name="Roessner U."/>
            <person name="Jung C."/>
            <person name="Murphy K."/>
            <person name="Arold S.T."/>
            <person name="Gojobori T."/>
            <person name="van der Linden C.G."/>
            <person name="van Loo E.N."/>
            <person name="Jellen E.N."/>
            <person name="Maughan P.J."/>
            <person name="Tester M."/>
        </authorList>
    </citation>
    <scope>NUCLEOTIDE SEQUENCE [LARGE SCALE GENOMIC DNA]</scope>
    <source>
        <strain evidence="11">cv. PI 614886</strain>
    </source>
</reference>
<evidence type="ECO:0000256" key="1">
    <source>
        <dbReference type="ARBA" id="ARBA00022723"/>
    </source>
</evidence>
<keyword evidence="5" id="KW-0238">DNA-binding</keyword>
<dbReference type="InterPro" id="IPR035979">
    <property type="entry name" value="RBD_domain_sf"/>
</dbReference>
<accession>A0A803LSZ4</accession>
<dbReference type="SUPFAM" id="SSF54928">
    <property type="entry name" value="RNA-binding domain, RBD"/>
    <property type="match status" value="1"/>
</dbReference>
<keyword evidence="2 7" id="KW-0863">Zinc-finger</keyword>
<reference evidence="11" key="2">
    <citation type="submission" date="2021-03" db="UniProtKB">
        <authorList>
            <consortium name="EnsemblPlants"/>
        </authorList>
    </citation>
    <scope>IDENTIFICATION</scope>
</reference>
<dbReference type="Pfam" id="PF00076">
    <property type="entry name" value="RRM_1"/>
    <property type="match status" value="1"/>
</dbReference>
<dbReference type="GO" id="GO:0003677">
    <property type="term" value="F:DNA binding"/>
    <property type="evidence" value="ECO:0007669"/>
    <property type="project" value="UniProtKB-KW"/>
</dbReference>
<feature type="region of interest" description="Disordered" evidence="8">
    <location>
        <begin position="114"/>
        <end position="159"/>
    </location>
</feature>
<dbReference type="AlphaFoldDB" id="A0A803LSZ4"/>
<feature type="compositionally biased region" description="Polar residues" evidence="8">
    <location>
        <begin position="633"/>
        <end position="655"/>
    </location>
</feature>
<keyword evidence="3 7" id="KW-0862">Zinc</keyword>
<organism evidence="11 12">
    <name type="scientific">Chenopodium quinoa</name>
    <name type="common">Quinoa</name>
    <dbReference type="NCBI Taxonomy" id="63459"/>
    <lineage>
        <taxon>Eukaryota</taxon>
        <taxon>Viridiplantae</taxon>
        <taxon>Streptophyta</taxon>
        <taxon>Embryophyta</taxon>
        <taxon>Tracheophyta</taxon>
        <taxon>Spermatophyta</taxon>
        <taxon>Magnoliopsida</taxon>
        <taxon>eudicotyledons</taxon>
        <taxon>Gunneridae</taxon>
        <taxon>Pentapetalae</taxon>
        <taxon>Caryophyllales</taxon>
        <taxon>Chenopodiaceae</taxon>
        <taxon>Chenopodioideae</taxon>
        <taxon>Atripliceae</taxon>
        <taxon>Chenopodium</taxon>
    </lineage>
</organism>
<keyword evidence="4 6" id="KW-0694">RNA-binding</keyword>
<evidence type="ECO:0000256" key="5">
    <source>
        <dbReference type="ARBA" id="ARBA00023125"/>
    </source>
</evidence>
<feature type="compositionally biased region" description="Low complexity" evidence="8">
    <location>
        <begin position="115"/>
        <end position="154"/>
    </location>
</feature>
<evidence type="ECO:0000313" key="11">
    <source>
        <dbReference type="EnsemblPlants" id="AUR62018338-RA:cds"/>
    </source>
</evidence>
<dbReference type="FunFam" id="3.30.70.330:FF:000678">
    <property type="entry name" value="zinc finger CCCH domain-containing protein 53-like isoform X2"/>
    <property type="match status" value="1"/>
</dbReference>
<dbReference type="PROSITE" id="PS50103">
    <property type="entry name" value="ZF_C3H1"/>
    <property type="match status" value="1"/>
</dbReference>
<sequence length="820" mass="88653">MMQGLEFAPRQNTPRAARGILLSATICPRQRLPAALKYTLGCQRLLVWGGHPDSSLVASHFEQQHQAQPHIDNLEQGEIPSEMDHGEKEMIRLAFGPENLLHSVVVKARQELGISSPNTPSTTPSSNANNNINNNGSSNNFSSRQNSTNSSSSSRFLPNGIKVPSSITLPTLSSPSSASLPSWGGSVFADYSRNQDELISPMSNSGNSFACMSSSSANTTSNPSTLNPSTPPFYLQEQLSFLNDNSPTLRSKSTDLYFSQAELEMGGGVGDFGHHGVANSASSAWGGGSGGLPHRRSCSVSDINLASLMDDPASGLGWKPCLYYARGFCKNGSSCRFVHGGGMMSDSDAAAALVGSPSKLEMMEHCHELLRSKSMSMQQQKLIAAAIASASSPNSASASFPYSMSKGLSLFAQQQQNDSPRAAAAAAAALMMGDDLHKFSRSPRGLDSGRGDSSPASRQIYLTFPADSTFREEDVSSYFSIYGPVQDVRIPYQQKRMFGFVTFVYPETVKIILAKGNPHFVCDARVLVKPYKEKGKVPDKFRKQQQQMERGEFSSCNSPTALDSRDPFDLPLGAKMMYDTQQYILWRRKLEEQADLQQALELQSRRLMGLQLLDVKRNHHHHSLSTGAPPIHSPTQSPNSIFNQSLLSSDRSSPDASDENCGSPPLNDAKQALQQAINEVTDREKEGSVGGEENSNNCNGNDNPCHEDNIIHLPESLEHNLPDSPFASPRKGASQYLNTFVGNNVGSGSEVEMLSNLGTASANGNAKASSFHPATTALDFKSSCYFQLPRFSPGHGAIGTIEKEVCYNPFCIPVIQGVLV</sequence>
<feature type="domain" description="C3H1-type" evidence="10">
    <location>
        <begin position="315"/>
        <end position="342"/>
    </location>
</feature>
<dbReference type="InterPro" id="IPR000571">
    <property type="entry name" value="Znf_CCCH"/>
</dbReference>
<feature type="domain" description="RRM" evidence="9">
    <location>
        <begin position="458"/>
        <end position="534"/>
    </location>
</feature>
<proteinExistence type="predicted"/>
<dbReference type="SMART" id="SM00360">
    <property type="entry name" value="RRM"/>
    <property type="match status" value="1"/>
</dbReference>
<feature type="region of interest" description="Disordered" evidence="8">
    <location>
        <begin position="619"/>
        <end position="667"/>
    </location>
</feature>
<dbReference type="Gene3D" id="4.10.1000.10">
    <property type="entry name" value="Zinc finger, CCCH-type"/>
    <property type="match status" value="1"/>
</dbReference>
<dbReference type="Pfam" id="PF00642">
    <property type="entry name" value="zf-CCCH"/>
    <property type="match status" value="1"/>
</dbReference>
<dbReference type="InterPro" id="IPR056276">
    <property type="entry name" value="AtC3H46-like_PABC-like"/>
</dbReference>
<dbReference type="InterPro" id="IPR012677">
    <property type="entry name" value="Nucleotide-bd_a/b_plait_sf"/>
</dbReference>
<dbReference type="CDD" id="cd12458">
    <property type="entry name" value="RRM_AtC3H46_like"/>
    <property type="match status" value="1"/>
</dbReference>
<name>A0A803LSZ4_CHEQI</name>
<dbReference type="PROSITE" id="PS50102">
    <property type="entry name" value="RRM"/>
    <property type="match status" value="1"/>
</dbReference>
<dbReference type="GO" id="GO:0008270">
    <property type="term" value="F:zinc ion binding"/>
    <property type="evidence" value="ECO:0007669"/>
    <property type="project" value="UniProtKB-KW"/>
</dbReference>
<dbReference type="InterPro" id="IPR000504">
    <property type="entry name" value="RRM_dom"/>
</dbReference>
<evidence type="ECO:0000259" key="9">
    <source>
        <dbReference type="PROSITE" id="PS50102"/>
    </source>
</evidence>
<dbReference type="OMA" id="NLGWANG"/>
<evidence type="ECO:0000256" key="7">
    <source>
        <dbReference type="PROSITE-ProRule" id="PRU00723"/>
    </source>
</evidence>
<dbReference type="Proteomes" id="UP000596660">
    <property type="component" value="Unplaced"/>
</dbReference>
<dbReference type="Gramene" id="AUR62018338-RA">
    <property type="protein sequence ID" value="AUR62018338-RA:cds"/>
    <property type="gene ID" value="AUR62018338"/>
</dbReference>
<dbReference type="InterPro" id="IPR034365">
    <property type="entry name" value="AtC3H46-like_RRM"/>
</dbReference>
<feature type="region of interest" description="Disordered" evidence="8">
    <location>
        <begin position="682"/>
        <end position="709"/>
    </location>
</feature>
<dbReference type="Gene3D" id="3.30.70.330">
    <property type="match status" value="1"/>
</dbReference>
<dbReference type="PANTHER" id="PTHR24009:SF3">
    <property type="entry name" value="RNA-BINDING (RRM_RBD_RNP MOTIFS) FAMILY PROTEIN-RELATED"/>
    <property type="match status" value="1"/>
</dbReference>
<dbReference type="Pfam" id="PF23182">
    <property type="entry name" value="PABC_AtC3H46"/>
    <property type="match status" value="1"/>
</dbReference>
<evidence type="ECO:0000256" key="2">
    <source>
        <dbReference type="ARBA" id="ARBA00022771"/>
    </source>
</evidence>
<protein>
    <recommendedName>
        <fullName evidence="13">Zinc finger CCCH domain-containing protein 53</fullName>
    </recommendedName>
</protein>
<dbReference type="InterPro" id="IPR036855">
    <property type="entry name" value="Znf_CCCH_sf"/>
</dbReference>
<feature type="compositionally biased region" description="Low complexity" evidence="8">
    <location>
        <begin position="691"/>
        <end position="703"/>
    </location>
</feature>
<dbReference type="SUPFAM" id="SSF90229">
    <property type="entry name" value="CCCH zinc finger"/>
    <property type="match status" value="1"/>
</dbReference>
<evidence type="ECO:0000313" key="12">
    <source>
        <dbReference type="Proteomes" id="UP000596660"/>
    </source>
</evidence>
<evidence type="ECO:0000256" key="8">
    <source>
        <dbReference type="SAM" id="MobiDB-lite"/>
    </source>
</evidence>
<dbReference type="SMART" id="SM00356">
    <property type="entry name" value="ZnF_C3H1"/>
    <property type="match status" value="1"/>
</dbReference>
<feature type="zinc finger region" description="C3H1-type" evidence="7">
    <location>
        <begin position="315"/>
        <end position="342"/>
    </location>
</feature>